<name>A0ABW5QCI4_9BACI</name>
<evidence type="ECO:0000256" key="2">
    <source>
        <dbReference type="ARBA" id="ARBA00006939"/>
    </source>
</evidence>
<evidence type="ECO:0000256" key="8">
    <source>
        <dbReference type="SAM" id="Phobius"/>
    </source>
</evidence>
<protein>
    <submittedName>
        <fullName evidence="9">ZIP family metal transporter</fullName>
    </submittedName>
</protein>
<dbReference type="PANTHER" id="PTHR11040">
    <property type="entry name" value="ZINC/IRON TRANSPORTER"/>
    <property type="match status" value="1"/>
</dbReference>
<comment type="similarity">
    <text evidence="2">Belongs to the ZIP transporter (TC 2.A.5) family.</text>
</comment>
<dbReference type="PANTHER" id="PTHR11040:SF211">
    <property type="entry name" value="ZINC TRANSPORTER ZIP11"/>
    <property type="match status" value="1"/>
</dbReference>
<keyword evidence="4 8" id="KW-0812">Transmembrane</keyword>
<feature type="transmembrane region" description="Helical" evidence="8">
    <location>
        <begin position="163"/>
        <end position="185"/>
    </location>
</feature>
<keyword evidence="7 8" id="KW-0472">Membrane</keyword>
<feature type="transmembrane region" description="Helical" evidence="8">
    <location>
        <begin position="224"/>
        <end position="241"/>
    </location>
</feature>
<accession>A0ABW5QCI4</accession>
<dbReference type="RefSeq" id="WP_377329706.1">
    <property type="nucleotide sequence ID" value="NZ_JBHUMZ010000045.1"/>
</dbReference>
<evidence type="ECO:0000313" key="10">
    <source>
        <dbReference type="Proteomes" id="UP001597452"/>
    </source>
</evidence>
<feature type="transmembrane region" description="Helical" evidence="8">
    <location>
        <begin position="59"/>
        <end position="79"/>
    </location>
</feature>
<feature type="transmembrane region" description="Helical" evidence="8">
    <location>
        <begin position="191"/>
        <end position="212"/>
    </location>
</feature>
<evidence type="ECO:0000256" key="4">
    <source>
        <dbReference type="ARBA" id="ARBA00022692"/>
    </source>
</evidence>
<comment type="caution">
    <text evidence="9">The sequence shown here is derived from an EMBL/GenBank/DDBJ whole genome shotgun (WGS) entry which is preliminary data.</text>
</comment>
<evidence type="ECO:0000256" key="1">
    <source>
        <dbReference type="ARBA" id="ARBA00004651"/>
    </source>
</evidence>
<keyword evidence="6 8" id="KW-1133">Transmembrane helix</keyword>
<dbReference type="EMBL" id="JBHUMZ010000045">
    <property type="protein sequence ID" value="MFD2639721.1"/>
    <property type="molecule type" value="Genomic_DNA"/>
</dbReference>
<reference evidence="10" key="1">
    <citation type="journal article" date="2019" name="Int. J. Syst. Evol. Microbiol.">
        <title>The Global Catalogue of Microorganisms (GCM) 10K type strain sequencing project: providing services to taxonomists for standard genome sequencing and annotation.</title>
        <authorList>
            <consortium name="The Broad Institute Genomics Platform"/>
            <consortium name="The Broad Institute Genome Sequencing Center for Infectious Disease"/>
            <person name="Wu L."/>
            <person name="Ma J."/>
        </authorList>
    </citation>
    <scope>NUCLEOTIDE SEQUENCE [LARGE SCALE GENOMIC DNA]</scope>
    <source>
        <strain evidence="10">TISTR 1571</strain>
    </source>
</reference>
<sequence length="242" mass="25647">MSDVILGSLLAGLATGVGAIPVLFIKRLTHKWRDILLAFAGGVMLAAALLSLIPEALNYGTLTQLAIGLIIGATVLSLLEHSIPHIHVENLNQSIKIDQKAMLIIAAITLHNIPEGLATGVSYASGKEGLGEVVAIAIGTQNAPEGFLVGLFLIHQNIKRMTAFIIASLTGLVEVLTALLGYYLTNLLDGLVPYGLAFAAGAMLFIIYKELIPESHGDGHERPATHSFILGILLMISLIEIF</sequence>
<keyword evidence="5" id="KW-0862">Zinc</keyword>
<keyword evidence="10" id="KW-1185">Reference proteome</keyword>
<comment type="subcellular location">
    <subcellularLocation>
        <location evidence="1">Cell membrane</location>
        <topology evidence="1">Multi-pass membrane protein</topology>
    </subcellularLocation>
</comment>
<evidence type="ECO:0000256" key="5">
    <source>
        <dbReference type="ARBA" id="ARBA00022833"/>
    </source>
</evidence>
<proteinExistence type="inferred from homology"/>
<gene>
    <name evidence="9" type="ORF">ACFSW4_12660</name>
</gene>
<evidence type="ECO:0000313" key="9">
    <source>
        <dbReference type="EMBL" id="MFD2639721.1"/>
    </source>
</evidence>
<feature type="transmembrane region" description="Helical" evidence="8">
    <location>
        <begin position="36"/>
        <end position="53"/>
    </location>
</feature>
<organism evidence="9 10">
    <name type="scientific">Piscibacillus salipiscarius</name>
    <dbReference type="NCBI Taxonomy" id="299480"/>
    <lineage>
        <taxon>Bacteria</taxon>
        <taxon>Bacillati</taxon>
        <taxon>Bacillota</taxon>
        <taxon>Bacilli</taxon>
        <taxon>Bacillales</taxon>
        <taxon>Bacillaceae</taxon>
        <taxon>Piscibacillus</taxon>
    </lineage>
</organism>
<evidence type="ECO:0000256" key="3">
    <source>
        <dbReference type="ARBA" id="ARBA00022475"/>
    </source>
</evidence>
<dbReference type="Proteomes" id="UP001597452">
    <property type="component" value="Unassembled WGS sequence"/>
</dbReference>
<feature type="transmembrane region" description="Helical" evidence="8">
    <location>
        <begin position="6"/>
        <end position="24"/>
    </location>
</feature>
<evidence type="ECO:0000256" key="6">
    <source>
        <dbReference type="ARBA" id="ARBA00022989"/>
    </source>
</evidence>
<dbReference type="InterPro" id="IPR003689">
    <property type="entry name" value="ZIP"/>
</dbReference>
<keyword evidence="3" id="KW-1003">Cell membrane</keyword>
<dbReference type="Pfam" id="PF02535">
    <property type="entry name" value="Zip"/>
    <property type="match status" value="1"/>
</dbReference>
<evidence type="ECO:0000256" key="7">
    <source>
        <dbReference type="ARBA" id="ARBA00023136"/>
    </source>
</evidence>